<dbReference type="GO" id="GO:0015086">
    <property type="term" value="F:cadmium ion transmembrane transporter activity"/>
    <property type="evidence" value="ECO:0007669"/>
    <property type="project" value="TreeGrafter"/>
</dbReference>
<evidence type="ECO:0000256" key="1">
    <source>
        <dbReference type="ARBA" id="ARBA00004141"/>
    </source>
</evidence>
<keyword evidence="3" id="KW-0813">Transport</keyword>
<evidence type="ECO:0000256" key="4">
    <source>
        <dbReference type="ARBA" id="ARBA00022692"/>
    </source>
</evidence>
<evidence type="ECO:0000256" key="7">
    <source>
        <dbReference type="ARBA" id="ARBA00023136"/>
    </source>
</evidence>
<gene>
    <name evidence="9" type="primary">NRAMP1</name>
    <name evidence="9" type="ORF">QJS10_CPA02g00533</name>
</gene>
<accession>A0AAV9FBA2</accession>
<dbReference type="InterPro" id="IPR001046">
    <property type="entry name" value="NRAMP_fam"/>
</dbReference>
<comment type="subcellular location">
    <subcellularLocation>
        <location evidence="1">Membrane</location>
        <topology evidence="1">Multi-pass membrane protein</topology>
    </subcellularLocation>
</comment>
<keyword evidence="5 8" id="KW-1133">Transmembrane helix</keyword>
<dbReference type="GO" id="GO:0005886">
    <property type="term" value="C:plasma membrane"/>
    <property type="evidence" value="ECO:0007669"/>
    <property type="project" value="TreeGrafter"/>
</dbReference>
<proteinExistence type="inferred from homology"/>
<keyword evidence="7 8" id="KW-0472">Membrane</keyword>
<keyword evidence="6" id="KW-0406">Ion transport</keyword>
<keyword evidence="4 8" id="KW-0812">Transmembrane</keyword>
<dbReference type="EMBL" id="JAUJYO010000002">
    <property type="protein sequence ID" value="KAK1322786.1"/>
    <property type="molecule type" value="Genomic_DNA"/>
</dbReference>
<dbReference type="PANTHER" id="PTHR11706">
    <property type="entry name" value="SOLUTE CARRIER PROTEIN FAMILY 11 MEMBER"/>
    <property type="match status" value="1"/>
</dbReference>
<evidence type="ECO:0000256" key="2">
    <source>
        <dbReference type="ARBA" id="ARBA00009965"/>
    </source>
</evidence>
<evidence type="ECO:0000313" key="9">
    <source>
        <dbReference type="EMBL" id="KAK1322786.1"/>
    </source>
</evidence>
<reference evidence="9" key="1">
    <citation type="journal article" date="2023" name="Nat. Commun.">
        <title>Diploid and tetraploid genomes of Acorus and the evolution of monocots.</title>
        <authorList>
            <person name="Ma L."/>
            <person name="Liu K.W."/>
            <person name="Li Z."/>
            <person name="Hsiao Y.Y."/>
            <person name="Qi Y."/>
            <person name="Fu T."/>
            <person name="Tang G.D."/>
            <person name="Zhang D."/>
            <person name="Sun W.H."/>
            <person name="Liu D.K."/>
            <person name="Li Y."/>
            <person name="Chen G.Z."/>
            <person name="Liu X.D."/>
            <person name="Liao X.Y."/>
            <person name="Jiang Y.T."/>
            <person name="Yu X."/>
            <person name="Hao Y."/>
            <person name="Huang J."/>
            <person name="Zhao X.W."/>
            <person name="Ke S."/>
            <person name="Chen Y.Y."/>
            <person name="Wu W.L."/>
            <person name="Hsu J.L."/>
            <person name="Lin Y.F."/>
            <person name="Huang M.D."/>
            <person name="Li C.Y."/>
            <person name="Huang L."/>
            <person name="Wang Z.W."/>
            <person name="Zhao X."/>
            <person name="Zhong W.Y."/>
            <person name="Peng D.H."/>
            <person name="Ahmad S."/>
            <person name="Lan S."/>
            <person name="Zhang J.S."/>
            <person name="Tsai W.C."/>
            <person name="Van de Peer Y."/>
            <person name="Liu Z.J."/>
        </authorList>
    </citation>
    <scope>NUCLEOTIDE SEQUENCE</scope>
    <source>
        <strain evidence="9">CP</strain>
    </source>
</reference>
<keyword evidence="10" id="KW-1185">Reference proteome</keyword>
<dbReference type="GO" id="GO:0005384">
    <property type="term" value="F:manganese ion transmembrane transporter activity"/>
    <property type="evidence" value="ECO:0007669"/>
    <property type="project" value="TreeGrafter"/>
</dbReference>
<evidence type="ECO:0000256" key="3">
    <source>
        <dbReference type="ARBA" id="ARBA00022448"/>
    </source>
</evidence>
<evidence type="ECO:0000256" key="6">
    <source>
        <dbReference type="ARBA" id="ARBA00023065"/>
    </source>
</evidence>
<name>A0AAV9FBA2_ACOCL</name>
<organism evidence="9 10">
    <name type="scientific">Acorus calamus</name>
    <name type="common">Sweet flag</name>
    <dbReference type="NCBI Taxonomy" id="4465"/>
    <lineage>
        <taxon>Eukaryota</taxon>
        <taxon>Viridiplantae</taxon>
        <taxon>Streptophyta</taxon>
        <taxon>Embryophyta</taxon>
        <taxon>Tracheophyta</taxon>
        <taxon>Spermatophyta</taxon>
        <taxon>Magnoliopsida</taxon>
        <taxon>Liliopsida</taxon>
        <taxon>Acoraceae</taxon>
        <taxon>Acorus</taxon>
    </lineage>
</organism>
<evidence type="ECO:0000313" key="10">
    <source>
        <dbReference type="Proteomes" id="UP001180020"/>
    </source>
</evidence>
<feature type="transmembrane region" description="Helical" evidence="8">
    <location>
        <begin position="71"/>
        <end position="99"/>
    </location>
</feature>
<dbReference type="AlphaFoldDB" id="A0AAV9FBA2"/>
<reference evidence="9" key="2">
    <citation type="submission" date="2023-06" db="EMBL/GenBank/DDBJ databases">
        <authorList>
            <person name="Ma L."/>
            <person name="Liu K.-W."/>
            <person name="Li Z."/>
            <person name="Hsiao Y.-Y."/>
            <person name="Qi Y."/>
            <person name="Fu T."/>
            <person name="Tang G."/>
            <person name="Zhang D."/>
            <person name="Sun W.-H."/>
            <person name="Liu D.-K."/>
            <person name="Li Y."/>
            <person name="Chen G.-Z."/>
            <person name="Liu X.-D."/>
            <person name="Liao X.-Y."/>
            <person name="Jiang Y.-T."/>
            <person name="Yu X."/>
            <person name="Hao Y."/>
            <person name="Huang J."/>
            <person name="Zhao X.-W."/>
            <person name="Ke S."/>
            <person name="Chen Y.-Y."/>
            <person name="Wu W.-L."/>
            <person name="Hsu J.-L."/>
            <person name="Lin Y.-F."/>
            <person name="Huang M.-D."/>
            <person name="Li C.-Y."/>
            <person name="Huang L."/>
            <person name="Wang Z.-W."/>
            <person name="Zhao X."/>
            <person name="Zhong W.-Y."/>
            <person name="Peng D.-H."/>
            <person name="Ahmad S."/>
            <person name="Lan S."/>
            <person name="Zhang J.-S."/>
            <person name="Tsai W.-C."/>
            <person name="Van De Peer Y."/>
            <person name="Liu Z.-J."/>
        </authorList>
    </citation>
    <scope>NUCLEOTIDE SEQUENCE</scope>
    <source>
        <strain evidence="9">CP</strain>
        <tissue evidence="9">Leaves</tissue>
    </source>
</reference>
<comment type="similarity">
    <text evidence="2">Belongs to the NRAMP (TC 2.A.55) family.</text>
</comment>
<evidence type="ECO:0000256" key="8">
    <source>
        <dbReference type="SAM" id="Phobius"/>
    </source>
</evidence>
<dbReference type="PANTHER" id="PTHR11706:SF77">
    <property type="entry name" value="METAL TRANSPORTER NRAMP5"/>
    <property type="match status" value="1"/>
</dbReference>
<protein>
    <submittedName>
        <fullName evidence="9">Metal transporter Nramp1</fullName>
    </submittedName>
</protein>
<dbReference type="Proteomes" id="UP001180020">
    <property type="component" value="Unassembled WGS sequence"/>
</dbReference>
<sequence length="123" mass="13522">MAGCYFVELRYVKPPTSQVIRGLFILKLEGQGSLSWAPLSCSLVLSRKTPPSVKGINGFLDLKMKEWLRNLMTRCIAIVPSLVISIIGGSTGRLIIIALDRTVMLIDKSLGSNQIEMEKGAEE</sequence>
<dbReference type="GO" id="GO:0034755">
    <property type="term" value="P:iron ion transmembrane transport"/>
    <property type="evidence" value="ECO:0007669"/>
    <property type="project" value="TreeGrafter"/>
</dbReference>
<comment type="caution">
    <text evidence="9">The sequence shown here is derived from an EMBL/GenBank/DDBJ whole genome shotgun (WGS) entry which is preliminary data.</text>
</comment>
<evidence type="ECO:0000256" key="5">
    <source>
        <dbReference type="ARBA" id="ARBA00022989"/>
    </source>
</evidence>